<dbReference type="Proteomes" id="UP000054561">
    <property type="component" value="Unassembled WGS sequence"/>
</dbReference>
<keyword evidence="1" id="KW-0472">Membrane</keyword>
<gene>
    <name evidence="2" type="ORF">AK88_00370</name>
</gene>
<evidence type="ECO:0000256" key="1">
    <source>
        <dbReference type="SAM" id="Phobius"/>
    </source>
</evidence>
<name>A0A0D9QS64_PLAFR</name>
<proteinExistence type="predicted"/>
<keyword evidence="1" id="KW-1133">Transmembrane helix</keyword>
<dbReference type="VEuPathDB" id="PlasmoDB:AK88_00370"/>
<organism evidence="2 3">
    <name type="scientific">Plasmodium fragile</name>
    <dbReference type="NCBI Taxonomy" id="5857"/>
    <lineage>
        <taxon>Eukaryota</taxon>
        <taxon>Sar</taxon>
        <taxon>Alveolata</taxon>
        <taxon>Apicomplexa</taxon>
        <taxon>Aconoidasida</taxon>
        <taxon>Haemosporida</taxon>
        <taxon>Plasmodiidae</taxon>
        <taxon>Plasmodium</taxon>
        <taxon>Plasmodium (Plasmodium)</taxon>
    </lineage>
</organism>
<sequence>MKWVHFALRPCLHLVQKGDTEKRYFLYIQQKRICNQQTPLHIYNATKYSKKSMNHRLFYINWLFVFLFLDFCNGHLDILYV</sequence>
<keyword evidence="3" id="KW-1185">Reference proteome</keyword>
<dbReference type="OrthoDB" id="444868at2759"/>
<keyword evidence="1" id="KW-0812">Transmembrane</keyword>
<reference evidence="2 3" key="1">
    <citation type="submission" date="2014-03" db="EMBL/GenBank/DDBJ databases">
        <title>The Genome Sequence of Plasmodium fragile nilgiri.</title>
        <authorList>
            <consortium name="The Broad Institute Genomics Platform"/>
            <consortium name="The Broad Institute Genome Sequencing Center for Infectious Disease"/>
            <person name="Neafsey D."/>
            <person name="Duraisingh M."/>
            <person name="Young S.K."/>
            <person name="Zeng Q."/>
            <person name="Gargeya S."/>
            <person name="Abouelleil A."/>
            <person name="Alvarado L."/>
            <person name="Chapman S.B."/>
            <person name="Gainer-Dewar J."/>
            <person name="Goldberg J."/>
            <person name="Griggs A."/>
            <person name="Gujja S."/>
            <person name="Hansen M."/>
            <person name="Howarth C."/>
            <person name="Imamovic A."/>
            <person name="Larimer J."/>
            <person name="Pearson M."/>
            <person name="Poon T.W."/>
            <person name="Priest M."/>
            <person name="Roberts A."/>
            <person name="Saif S."/>
            <person name="Shea T."/>
            <person name="Sykes S."/>
            <person name="Wortman J."/>
            <person name="Nusbaum C."/>
            <person name="Birren B."/>
        </authorList>
    </citation>
    <scope>NUCLEOTIDE SEQUENCE [LARGE SCALE GENOMIC DNA]</scope>
    <source>
        <strain evidence="3">nilgiri</strain>
    </source>
</reference>
<evidence type="ECO:0000313" key="2">
    <source>
        <dbReference type="EMBL" id="KJP89914.1"/>
    </source>
</evidence>
<feature type="transmembrane region" description="Helical" evidence="1">
    <location>
        <begin position="57"/>
        <end position="76"/>
    </location>
</feature>
<dbReference type="AlphaFoldDB" id="A0A0D9QS64"/>
<dbReference type="OMA" id="KRICNQQ"/>
<dbReference type="GeneID" id="24265684"/>
<accession>A0A0D9QS64</accession>
<dbReference type="EMBL" id="KQ001647">
    <property type="protein sequence ID" value="KJP89914.1"/>
    <property type="molecule type" value="Genomic_DNA"/>
</dbReference>
<evidence type="ECO:0000313" key="3">
    <source>
        <dbReference type="Proteomes" id="UP000054561"/>
    </source>
</evidence>
<dbReference type="RefSeq" id="XP_012333444.1">
    <property type="nucleotide sequence ID" value="XM_012478021.1"/>
</dbReference>
<protein>
    <submittedName>
        <fullName evidence="2">Uncharacterized protein</fullName>
    </submittedName>
</protein>